<feature type="compositionally biased region" description="Low complexity" evidence="1">
    <location>
        <begin position="40"/>
        <end position="58"/>
    </location>
</feature>
<accession>A0A239JUT0</accession>
<dbReference type="RefSeq" id="WP_245878507.1">
    <property type="nucleotide sequence ID" value="NZ_FZOD01000024.1"/>
</dbReference>
<evidence type="ECO:0000313" key="2">
    <source>
        <dbReference type="EMBL" id="SNT09657.1"/>
    </source>
</evidence>
<feature type="region of interest" description="Disordered" evidence="1">
    <location>
        <begin position="1"/>
        <end position="62"/>
    </location>
</feature>
<proteinExistence type="predicted"/>
<dbReference type="Proteomes" id="UP000198282">
    <property type="component" value="Unassembled WGS sequence"/>
</dbReference>
<reference evidence="2 3" key="1">
    <citation type="submission" date="2017-06" db="EMBL/GenBank/DDBJ databases">
        <authorList>
            <person name="Kim H.J."/>
            <person name="Triplett B.A."/>
        </authorList>
    </citation>
    <scope>NUCLEOTIDE SEQUENCE [LARGE SCALE GENOMIC DNA]</scope>
    <source>
        <strain evidence="2 3">CGMCC 4.2132</strain>
    </source>
</reference>
<evidence type="ECO:0000256" key="1">
    <source>
        <dbReference type="SAM" id="MobiDB-lite"/>
    </source>
</evidence>
<gene>
    <name evidence="2" type="ORF">SAMN05216276_102443</name>
</gene>
<organism evidence="2 3">
    <name type="scientific">Streptosporangium subroseum</name>
    <dbReference type="NCBI Taxonomy" id="106412"/>
    <lineage>
        <taxon>Bacteria</taxon>
        <taxon>Bacillati</taxon>
        <taxon>Actinomycetota</taxon>
        <taxon>Actinomycetes</taxon>
        <taxon>Streptosporangiales</taxon>
        <taxon>Streptosporangiaceae</taxon>
        <taxon>Streptosporangium</taxon>
    </lineage>
</organism>
<sequence length="180" mass="19442">MNPSPTDSAGIGPVTEPTSADPVGARTAAEPVGVDPHPADPTGVGPAATGPAGANPAVDPADIDDTTVEALGKLSEALETTERARGHLYSFHQLTGHADLQLDQVVELLRASGHPEYADIVVNELIGRNVLPGRWTFQVVEEYEDGYYRFFADLEKRIRDELAGGRRHLHEARMKEQRQT</sequence>
<name>A0A239JUT0_9ACTN</name>
<evidence type="ECO:0000313" key="3">
    <source>
        <dbReference type="Proteomes" id="UP000198282"/>
    </source>
</evidence>
<protein>
    <submittedName>
        <fullName evidence="2">Uncharacterized protein</fullName>
    </submittedName>
</protein>
<keyword evidence="3" id="KW-1185">Reference proteome</keyword>
<dbReference type="AlphaFoldDB" id="A0A239JUT0"/>
<dbReference type="EMBL" id="FZOD01000024">
    <property type="protein sequence ID" value="SNT09657.1"/>
    <property type="molecule type" value="Genomic_DNA"/>
</dbReference>